<dbReference type="Proteomes" id="UP001239445">
    <property type="component" value="Unassembled WGS sequence"/>
</dbReference>
<dbReference type="EMBL" id="MU839834">
    <property type="protein sequence ID" value="KAK1755203.1"/>
    <property type="molecule type" value="Genomic_DNA"/>
</dbReference>
<reference evidence="2" key="1">
    <citation type="submission" date="2023-06" db="EMBL/GenBank/DDBJ databases">
        <title>Genome-scale phylogeny and comparative genomics of the fungal order Sordariales.</title>
        <authorList>
            <consortium name="Lawrence Berkeley National Laboratory"/>
            <person name="Hensen N."/>
            <person name="Bonometti L."/>
            <person name="Westerberg I."/>
            <person name="Brannstrom I.O."/>
            <person name="Guillou S."/>
            <person name="Cros-Aarteil S."/>
            <person name="Calhoun S."/>
            <person name="Haridas S."/>
            <person name="Kuo A."/>
            <person name="Mondo S."/>
            <person name="Pangilinan J."/>
            <person name="Riley R."/>
            <person name="Labutti K."/>
            <person name="Andreopoulos B."/>
            <person name="Lipzen A."/>
            <person name="Chen C."/>
            <person name="Yanf M."/>
            <person name="Daum C."/>
            <person name="Ng V."/>
            <person name="Clum A."/>
            <person name="Steindorff A."/>
            <person name="Ohm R."/>
            <person name="Martin F."/>
            <person name="Silar P."/>
            <person name="Natvig D."/>
            <person name="Lalanne C."/>
            <person name="Gautier V."/>
            <person name="Ament-Velasquez S.L."/>
            <person name="Kruys A."/>
            <person name="Hutchinson M.I."/>
            <person name="Powell A.J."/>
            <person name="Barry K."/>
            <person name="Miller A.N."/>
            <person name="Grigoriev I.V."/>
            <person name="Debuchy R."/>
            <person name="Gladieux P."/>
            <person name="Thoren M.H."/>
            <person name="Johannesson H."/>
        </authorList>
    </citation>
    <scope>NUCLEOTIDE SEQUENCE</scope>
    <source>
        <strain evidence="2">PSN4</strain>
    </source>
</reference>
<dbReference type="AlphaFoldDB" id="A0AAJ0F9B7"/>
<evidence type="ECO:0000313" key="2">
    <source>
        <dbReference type="EMBL" id="KAK1755203.1"/>
    </source>
</evidence>
<feature type="region of interest" description="Disordered" evidence="1">
    <location>
        <begin position="196"/>
        <end position="228"/>
    </location>
</feature>
<evidence type="ECO:0000256" key="1">
    <source>
        <dbReference type="SAM" id="MobiDB-lite"/>
    </source>
</evidence>
<feature type="compositionally biased region" description="Low complexity" evidence="1">
    <location>
        <begin position="204"/>
        <end position="215"/>
    </location>
</feature>
<feature type="region of interest" description="Disordered" evidence="1">
    <location>
        <begin position="460"/>
        <end position="485"/>
    </location>
</feature>
<proteinExistence type="predicted"/>
<feature type="region of interest" description="Disordered" evidence="1">
    <location>
        <begin position="128"/>
        <end position="151"/>
    </location>
</feature>
<feature type="compositionally biased region" description="Gly residues" evidence="1">
    <location>
        <begin position="368"/>
        <end position="379"/>
    </location>
</feature>
<accession>A0AAJ0F9B7</accession>
<gene>
    <name evidence="2" type="ORF">QBC47DRAFT_402549</name>
</gene>
<feature type="compositionally biased region" description="Polar residues" evidence="1">
    <location>
        <begin position="466"/>
        <end position="475"/>
    </location>
</feature>
<evidence type="ECO:0000313" key="3">
    <source>
        <dbReference type="Proteomes" id="UP001239445"/>
    </source>
</evidence>
<name>A0AAJ0F9B7_9PEZI</name>
<organism evidence="2 3">
    <name type="scientific">Echria macrotheca</name>
    <dbReference type="NCBI Taxonomy" id="438768"/>
    <lineage>
        <taxon>Eukaryota</taxon>
        <taxon>Fungi</taxon>
        <taxon>Dikarya</taxon>
        <taxon>Ascomycota</taxon>
        <taxon>Pezizomycotina</taxon>
        <taxon>Sordariomycetes</taxon>
        <taxon>Sordariomycetidae</taxon>
        <taxon>Sordariales</taxon>
        <taxon>Schizotheciaceae</taxon>
        <taxon>Echria</taxon>
    </lineage>
</organism>
<feature type="compositionally biased region" description="Gly residues" evidence="1">
    <location>
        <begin position="136"/>
        <end position="145"/>
    </location>
</feature>
<protein>
    <submittedName>
        <fullName evidence="2">Uncharacterized protein</fullName>
    </submittedName>
</protein>
<feature type="region of interest" description="Disordered" evidence="1">
    <location>
        <begin position="285"/>
        <end position="393"/>
    </location>
</feature>
<comment type="caution">
    <text evidence="2">The sequence shown here is derived from an EMBL/GenBank/DDBJ whole genome shotgun (WGS) entry which is preliminary data.</text>
</comment>
<keyword evidence="3" id="KW-1185">Reference proteome</keyword>
<sequence length="672" mass="72034">MLCIADPVLHTSFSFARIAGPFRVQTLAIGLFLGRIPTLGIKVYLPHDSQLDCGNISENTDIPKNHTRAKCNCSGGVNQLRFKLPYSIGYGSGGCSGGFVGQARALDAQDSEALYRAGLSDEVAQPAVPVASGSGRPLGPGVGVEGRGRRSPFPWAQREAVERGHLWESRPAGSLPQTRAQPSVGVVAGGRRWLGDEPSEWRSAESSSSPVSTAAIRGGSWGTRGGHRRNVARNVAPATIWEEPSVDNGDDEDDEVDVDEVELVENRLLGRERAPWILPSEAFVPGRVGPGGQRTPGQMVPAPTRSTTARTHRRRPALADLSEIVGQPDSPDPQPRQAGQPGWLSLGPTTSSRGQEEGPAAGRDLSGGADGGRITSGGDGDGDGEGDRLVGEEANRGVRRRAIADLSRRAAARRLNQARDDDSIVPPPRPQVDVLALGGMASFRERMGLGSLYAARADDDEETGMVTGSENQSGAVSEERHGESSGAIEVPELPEILVPIDPGTNFDEGSGTRAIVSPTTQPRDEPVAIPTIEQAEQRQYPDPSGLPILPRVRFDYPLISISEAQQREALRRRRFDQLAEFATLEIDENEEDFEEIQLHGADSSNNRDSLPFFNRPFLPPPSRRNRFSSLAGGITRQSLHALRLRAGMHGMPFSTHTQQTIAGSLGETTLAA</sequence>